<feature type="transmembrane region" description="Helical" evidence="1">
    <location>
        <begin position="98"/>
        <end position="121"/>
    </location>
</feature>
<keyword evidence="1" id="KW-0472">Membrane</keyword>
<feature type="transmembrane region" description="Helical" evidence="1">
    <location>
        <begin position="57"/>
        <end position="78"/>
    </location>
</feature>
<name>A0A5C6S012_9FLAO</name>
<dbReference type="Proteomes" id="UP000321721">
    <property type="component" value="Unassembled WGS sequence"/>
</dbReference>
<comment type="caution">
    <text evidence="2">The sequence shown here is derived from an EMBL/GenBank/DDBJ whole genome shotgun (WGS) entry which is preliminary data.</text>
</comment>
<keyword evidence="3" id="KW-1185">Reference proteome</keyword>
<proteinExistence type="predicted"/>
<evidence type="ECO:0000313" key="3">
    <source>
        <dbReference type="Proteomes" id="UP000321721"/>
    </source>
</evidence>
<keyword evidence="1" id="KW-0812">Transmembrane</keyword>
<dbReference type="EMBL" id="VOOS01000001">
    <property type="protein sequence ID" value="TXB67220.1"/>
    <property type="molecule type" value="Genomic_DNA"/>
</dbReference>
<organism evidence="2 3">
    <name type="scientific">Vicingus serpentipes</name>
    <dbReference type="NCBI Taxonomy" id="1926625"/>
    <lineage>
        <taxon>Bacteria</taxon>
        <taxon>Pseudomonadati</taxon>
        <taxon>Bacteroidota</taxon>
        <taxon>Flavobacteriia</taxon>
        <taxon>Flavobacteriales</taxon>
        <taxon>Vicingaceae</taxon>
        <taxon>Vicingus</taxon>
    </lineage>
</organism>
<reference evidence="2 3" key="1">
    <citation type="submission" date="2019-08" db="EMBL/GenBank/DDBJ databases">
        <title>Genome of Vicingus serpentipes NCIMB 15042.</title>
        <authorList>
            <person name="Bowman J.P."/>
        </authorList>
    </citation>
    <scope>NUCLEOTIDE SEQUENCE [LARGE SCALE GENOMIC DNA]</scope>
    <source>
        <strain evidence="2 3">NCIMB 15042</strain>
    </source>
</reference>
<dbReference type="Pfam" id="PF11821">
    <property type="entry name" value="ActD"/>
    <property type="match status" value="1"/>
</dbReference>
<keyword evidence="1" id="KW-1133">Transmembrane helix</keyword>
<sequence>MSSKKIYAIYDDDYVLLESAKHLVAKGIYIRDVFSPFPIHGLDPVIGLKRTRIAMAAFIYGMIGVSLALSGLYFFMIQDWPLNIGGKPNFSILTNLPSFIPVTFEFGVLCAAHGMSITYLLRNWTLPGFKARNPYLRTTDDWFVMEIHTHDNDVSEEEIKALINETCVLKVDVKNS</sequence>
<dbReference type="AlphaFoldDB" id="A0A5C6S012"/>
<gene>
    <name evidence="2" type="ORF">FRY74_03280</name>
</gene>
<dbReference type="InterPro" id="IPR021776">
    <property type="entry name" value="ActD"/>
</dbReference>
<evidence type="ECO:0000256" key="1">
    <source>
        <dbReference type="SAM" id="Phobius"/>
    </source>
</evidence>
<accession>A0A5C6S012</accession>
<dbReference type="OrthoDB" id="9792475at2"/>
<protein>
    <submittedName>
        <fullName evidence="2">DUF3341 domain-containing protein</fullName>
    </submittedName>
</protein>
<dbReference type="PANTHER" id="PTHR40394">
    <property type="entry name" value="LIPOPROTEIN-RELATED"/>
    <property type="match status" value="1"/>
</dbReference>
<dbReference type="PANTHER" id="PTHR40394:SF2">
    <property type="entry name" value="QUINOL:CYTOCHROME C OXIDOREDUCTASE MEMBRANE PROTEIN"/>
    <property type="match status" value="1"/>
</dbReference>
<evidence type="ECO:0000313" key="2">
    <source>
        <dbReference type="EMBL" id="TXB67220.1"/>
    </source>
</evidence>
<dbReference type="RefSeq" id="WP_147098560.1">
    <property type="nucleotide sequence ID" value="NZ_VOOS01000001.1"/>
</dbReference>